<keyword evidence="3" id="KW-1185">Reference proteome</keyword>
<evidence type="ECO:0000313" key="3">
    <source>
        <dbReference type="Proteomes" id="UP000024001"/>
    </source>
</evidence>
<feature type="transmembrane region" description="Helical" evidence="1">
    <location>
        <begin position="55"/>
        <end position="72"/>
    </location>
</feature>
<sequence length="128" mass="13195">MVIAGLVFAALGALIHVYIFFLESIAWTGAAARRTFGTTDATVEITKPFAYNQGFYNLFLAISVFLGIIFVATGSTAIGATLVFVGAGSMVAAGLVLLLSDRSKARAAMIQLAAPLVGVVLLAIGLAL</sequence>
<organism evidence="2 3">
    <name type="scientific">Microbacterium oleivorans</name>
    <dbReference type="NCBI Taxonomy" id="273677"/>
    <lineage>
        <taxon>Bacteria</taxon>
        <taxon>Bacillati</taxon>
        <taxon>Actinomycetota</taxon>
        <taxon>Actinomycetes</taxon>
        <taxon>Micrococcales</taxon>
        <taxon>Microbacteriaceae</taxon>
        <taxon>Microbacterium</taxon>
    </lineage>
</organism>
<gene>
    <name evidence="2" type="ORF">BW34_01239</name>
</gene>
<dbReference type="Proteomes" id="UP000024001">
    <property type="component" value="Unassembled WGS sequence"/>
</dbReference>
<dbReference type="RefSeq" id="WP_036310417.1">
    <property type="nucleotide sequence ID" value="NZ_JFYO01000004.1"/>
</dbReference>
<dbReference type="InterPro" id="IPR009732">
    <property type="entry name" value="DUF1304"/>
</dbReference>
<name>A0A031FVP7_9MICO</name>
<feature type="transmembrane region" description="Helical" evidence="1">
    <location>
        <begin position="78"/>
        <end position="100"/>
    </location>
</feature>
<feature type="transmembrane region" description="Helical" evidence="1">
    <location>
        <begin position="6"/>
        <end position="27"/>
    </location>
</feature>
<evidence type="ECO:0000313" key="2">
    <source>
        <dbReference type="EMBL" id="EZP28261.1"/>
    </source>
</evidence>
<dbReference type="AlphaFoldDB" id="A0A031FVP7"/>
<dbReference type="EMBL" id="JFYO01000004">
    <property type="protein sequence ID" value="EZP28261.1"/>
    <property type="molecule type" value="Genomic_DNA"/>
</dbReference>
<comment type="caution">
    <text evidence="2">The sequence shown here is derived from an EMBL/GenBank/DDBJ whole genome shotgun (WGS) entry which is preliminary data.</text>
</comment>
<dbReference type="OrthoDB" id="9803832at2"/>
<evidence type="ECO:0000256" key="1">
    <source>
        <dbReference type="SAM" id="Phobius"/>
    </source>
</evidence>
<dbReference type="PANTHER" id="PTHR38446">
    <property type="entry name" value="BLL0914 PROTEIN"/>
    <property type="match status" value="1"/>
</dbReference>
<keyword evidence="1" id="KW-1133">Transmembrane helix</keyword>
<dbReference type="PATRIC" id="fig|273677.3.peg.1221"/>
<keyword evidence="1" id="KW-0472">Membrane</keyword>
<accession>A0A031FVP7</accession>
<feature type="transmembrane region" description="Helical" evidence="1">
    <location>
        <begin position="107"/>
        <end position="127"/>
    </location>
</feature>
<dbReference type="eggNOG" id="COG3759">
    <property type="taxonomic scope" value="Bacteria"/>
</dbReference>
<proteinExistence type="predicted"/>
<dbReference type="PANTHER" id="PTHR38446:SF1">
    <property type="entry name" value="BLL0914 PROTEIN"/>
    <property type="match status" value="1"/>
</dbReference>
<reference evidence="2 3" key="1">
    <citation type="submission" date="2014-03" db="EMBL/GenBank/DDBJ databases">
        <title>Draft Genome Sequences of 13 Willow Endophytes.</title>
        <authorList>
            <person name="Gan H.Y."/>
            <person name="Gan H.M."/>
            <person name="Savka M.A."/>
            <person name="Hudson A.O."/>
        </authorList>
    </citation>
    <scope>NUCLEOTIDE SEQUENCE [LARGE SCALE GENOMIC DNA]</scope>
    <source>
        <strain evidence="2 3">RIT293</strain>
    </source>
</reference>
<dbReference type="Pfam" id="PF06993">
    <property type="entry name" value="DUF1304"/>
    <property type="match status" value="1"/>
</dbReference>
<keyword evidence="1" id="KW-0812">Transmembrane</keyword>
<protein>
    <submittedName>
        <fullName evidence="2">Membrane protein</fullName>
    </submittedName>
</protein>